<feature type="region of interest" description="Disordered" evidence="1">
    <location>
        <begin position="17"/>
        <end position="36"/>
    </location>
</feature>
<dbReference type="AlphaFoldDB" id="A0A9Q1FR71"/>
<evidence type="ECO:0000313" key="3">
    <source>
        <dbReference type="Proteomes" id="UP001152622"/>
    </source>
</evidence>
<proteinExistence type="predicted"/>
<dbReference type="EMBL" id="JAINUF010000004">
    <property type="protein sequence ID" value="KAJ8364167.1"/>
    <property type="molecule type" value="Genomic_DNA"/>
</dbReference>
<organism evidence="2 3">
    <name type="scientific">Synaphobranchus kaupii</name>
    <name type="common">Kaup's arrowtooth eel</name>
    <dbReference type="NCBI Taxonomy" id="118154"/>
    <lineage>
        <taxon>Eukaryota</taxon>
        <taxon>Metazoa</taxon>
        <taxon>Chordata</taxon>
        <taxon>Craniata</taxon>
        <taxon>Vertebrata</taxon>
        <taxon>Euteleostomi</taxon>
        <taxon>Actinopterygii</taxon>
        <taxon>Neopterygii</taxon>
        <taxon>Teleostei</taxon>
        <taxon>Anguilliformes</taxon>
        <taxon>Synaphobranchidae</taxon>
        <taxon>Synaphobranchus</taxon>
    </lineage>
</organism>
<keyword evidence="3" id="KW-1185">Reference proteome</keyword>
<evidence type="ECO:0000313" key="2">
    <source>
        <dbReference type="EMBL" id="KAJ8364167.1"/>
    </source>
</evidence>
<dbReference type="Proteomes" id="UP001152622">
    <property type="component" value="Chromosome 4"/>
</dbReference>
<accession>A0A9Q1FR71</accession>
<evidence type="ECO:0000256" key="1">
    <source>
        <dbReference type="SAM" id="MobiDB-lite"/>
    </source>
</evidence>
<sequence>MEVGILLPTFPKHQFRGSIPAHTDPGLRSAAPSSNRWSQAGQICADRGTDSIITHNQLRASLEQFHTPGSPWQSPPSLTGNLLSLPVCSGPLMME</sequence>
<protein>
    <submittedName>
        <fullName evidence="2">Uncharacterized protein</fullName>
    </submittedName>
</protein>
<comment type="caution">
    <text evidence="2">The sequence shown here is derived from an EMBL/GenBank/DDBJ whole genome shotgun (WGS) entry which is preliminary data.</text>
</comment>
<name>A0A9Q1FR71_SYNKA</name>
<reference evidence="2" key="1">
    <citation type="journal article" date="2023" name="Science">
        <title>Genome structures resolve the early diversification of teleost fishes.</title>
        <authorList>
            <person name="Parey E."/>
            <person name="Louis A."/>
            <person name="Montfort J."/>
            <person name="Bouchez O."/>
            <person name="Roques C."/>
            <person name="Iampietro C."/>
            <person name="Lluch J."/>
            <person name="Castinel A."/>
            <person name="Donnadieu C."/>
            <person name="Desvignes T."/>
            <person name="Floi Bucao C."/>
            <person name="Jouanno E."/>
            <person name="Wen M."/>
            <person name="Mejri S."/>
            <person name="Dirks R."/>
            <person name="Jansen H."/>
            <person name="Henkel C."/>
            <person name="Chen W.J."/>
            <person name="Zahm M."/>
            <person name="Cabau C."/>
            <person name="Klopp C."/>
            <person name="Thompson A.W."/>
            <person name="Robinson-Rechavi M."/>
            <person name="Braasch I."/>
            <person name="Lecointre G."/>
            <person name="Bobe J."/>
            <person name="Postlethwait J.H."/>
            <person name="Berthelot C."/>
            <person name="Roest Crollius H."/>
            <person name="Guiguen Y."/>
        </authorList>
    </citation>
    <scope>NUCLEOTIDE SEQUENCE</scope>
    <source>
        <strain evidence="2">WJC10195</strain>
    </source>
</reference>
<gene>
    <name evidence="2" type="ORF">SKAU_G00129980</name>
</gene>